<keyword evidence="12" id="KW-1185">Reference proteome</keyword>
<dbReference type="InterPro" id="IPR000792">
    <property type="entry name" value="Tscrpt_reg_LuxR_C"/>
</dbReference>
<keyword evidence="1 5" id="KW-0597">Phosphoprotein</keyword>
<evidence type="ECO:0000256" key="5">
    <source>
        <dbReference type="PROSITE-ProRule" id="PRU00169"/>
    </source>
</evidence>
<dbReference type="SUPFAM" id="SSF46894">
    <property type="entry name" value="C-terminal effector domain of the bipartite response regulators"/>
    <property type="match status" value="1"/>
</dbReference>
<dbReference type="Gene3D" id="3.40.50.2300">
    <property type="match status" value="1"/>
</dbReference>
<dbReference type="Pfam" id="PF00072">
    <property type="entry name" value="Response_reg"/>
    <property type="match status" value="1"/>
</dbReference>
<keyword evidence="8" id="KW-0472">Membrane</keyword>
<dbReference type="CDD" id="cd17535">
    <property type="entry name" value="REC_NarL-like"/>
    <property type="match status" value="1"/>
</dbReference>
<feature type="compositionally biased region" description="Basic residues" evidence="7">
    <location>
        <begin position="220"/>
        <end position="252"/>
    </location>
</feature>
<dbReference type="PANTHER" id="PTHR43214:SF24">
    <property type="entry name" value="TRANSCRIPTIONAL REGULATORY PROTEIN NARL-RELATED"/>
    <property type="match status" value="1"/>
</dbReference>
<evidence type="ECO:0000256" key="8">
    <source>
        <dbReference type="SAM" id="Phobius"/>
    </source>
</evidence>
<comment type="caution">
    <text evidence="11">The sequence shown here is derived from an EMBL/GenBank/DDBJ whole genome shotgun (WGS) entry which is preliminary data.</text>
</comment>
<dbReference type="GO" id="GO:0000155">
    <property type="term" value="F:phosphorelay sensor kinase activity"/>
    <property type="evidence" value="ECO:0007669"/>
    <property type="project" value="InterPro"/>
</dbReference>
<reference evidence="11 12" key="1">
    <citation type="submission" date="2019-09" db="EMBL/GenBank/DDBJ databases">
        <title>Phylogeny of genus Pseudoclavibacter and closely related genus.</title>
        <authorList>
            <person name="Li Y."/>
        </authorList>
    </citation>
    <scope>NUCLEOTIDE SEQUENCE [LARGE SCALE GENOMIC DNA]</scope>
    <source>
        <strain evidence="11 12">DSM 23821</strain>
    </source>
</reference>
<dbReference type="PANTHER" id="PTHR43214">
    <property type="entry name" value="TWO-COMPONENT RESPONSE REGULATOR"/>
    <property type="match status" value="1"/>
</dbReference>
<feature type="compositionally biased region" description="Basic and acidic residues" evidence="7">
    <location>
        <begin position="319"/>
        <end position="330"/>
    </location>
</feature>
<feature type="modified residue" description="4-aspartylphosphate" evidence="5">
    <location>
        <position position="434"/>
    </location>
</feature>
<dbReference type="PROSITE" id="PS50043">
    <property type="entry name" value="HTH_LUXR_2"/>
    <property type="match status" value="1"/>
</dbReference>
<dbReference type="GO" id="GO:0006355">
    <property type="term" value="P:regulation of DNA-templated transcription"/>
    <property type="evidence" value="ECO:0007669"/>
    <property type="project" value="InterPro"/>
</dbReference>
<sequence length="599" mass="64965">MREPMPRRRVLLDVLAVLAVLGTAIANVAEEHVDDPLVIALWLVPGLLVCARHRFPIATLITLLVLAVAGFVVAQGVEQPLPVGIGIVLATIVSGDDRRRSAVCVAATTVATVPLMIDGAGEPPLTDVLRGLGFLAIFVAVGEVTRAHRHTLRALSERAAAAELRATAEAERATAQERVRIARDLHDVVAHQITVINLNAGVAAGHLERRPARERGPREHQHRLGPHPHGHLRPAHRAARTGHDGRRRHGGARARDDRSARVLVRRGGSARDRCRLDRRRPPRARSRRRRVPRAAGGTHERTPARRRRHGGGHARRGRRDPADRRPESGRRHVPAFGHGTRAPRPPRARRDRAGSRARRTARTDVHARSTPPAQGAGGRRMIRVLVVDDQTLVRGALVALLDTEDDIEVIGEAADGRAALALVRRLHPDVVLMDIRMPGTDGIEATRAIRADATLATSRVLVLTTFEEDEHVFDALREGAAGFLGKGAEPSEIARGVRAVHGGESLLSPAAATTDVARMRDLPPPEASSDRVADLTARELEVLTLGGRGRSNEEIAATLVISPHTAKTHVKRIMLKLGAHDRARLVIIAYESGLLRPGR</sequence>
<evidence type="ECO:0000256" key="6">
    <source>
        <dbReference type="SAM" id="Coils"/>
    </source>
</evidence>
<evidence type="ECO:0000313" key="11">
    <source>
        <dbReference type="EMBL" id="KAB1659596.1"/>
    </source>
</evidence>
<evidence type="ECO:0000259" key="9">
    <source>
        <dbReference type="PROSITE" id="PS50043"/>
    </source>
</evidence>
<dbReference type="GO" id="GO:0003677">
    <property type="term" value="F:DNA binding"/>
    <property type="evidence" value="ECO:0007669"/>
    <property type="project" value="UniProtKB-KW"/>
</dbReference>
<dbReference type="OrthoDB" id="9808843at2"/>
<evidence type="ECO:0000259" key="10">
    <source>
        <dbReference type="PROSITE" id="PS50110"/>
    </source>
</evidence>
<dbReference type="InterPro" id="IPR001789">
    <property type="entry name" value="Sig_transdc_resp-reg_receiver"/>
</dbReference>
<protein>
    <submittedName>
        <fullName evidence="11">Response regulator</fullName>
    </submittedName>
</protein>
<dbReference type="EMBL" id="WBJZ01000005">
    <property type="protein sequence ID" value="KAB1659596.1"/>
    <property type="molecule type" value="Genomic_DNA"/>
</dbReference>
<dbReference type="Gene3D" id="1.20.5.1930">
    <property type="match status" value="1"/>
</dbReference>
<organism evidence="11 12">
    <name type="scientific">Pseudoclavibacter chungangensis</name>
    <dbReference type="NCBI Taxonomy" id="587635"/>
    <lineage>
        <taxon>Bacteria</taxon>
        <taxon>Bacillati</taxon>
        <taxon>Actinomycetota</taxon>
        <taxon>Actinomycetes</taxon>
        <taxon>Micrococcales</taxon>
        <taxon>Microbacteriaceae</taxon>
        <taxon>Pseudoclavibacter</taxon>
    </lineage>
</organism>
<dbReference type="Pfam" id="PF00196">
    <property type="entry name" value="GerE"/>
    <property type="match status" value="1"/>
</dbReference>
<dbReference type="InterPro" id="IPR011006">
    <property type="entry name" value="CheY-like_superfamily"/>
</dbReference>
<accession>A0A7J5BZ21</accession>
<dbReference type="SMART" id="SM00448">
    <property type="entry name" value="REC"/>
    <property type="match status" value="1"/>
</dbReference>
<keyword evidence="8" id="KW-1133">Transmembrane helix</keyword>
<dbReference type="AlphaFoldDB" id="A0A7J5BZ21"/>
<name>A0A7J5BZ21_9MICO</name>
<dbReference type="InterPro" id="IPR058245">
    <property type="entry name" value="NreC/VraR/RcsB-like_REC"/>
</dbReference>
<keyword evidence="6" id="KW-0175">Coiled coil</keyword>
<feature type="compositionally biased region" description="Basic residues" evidence="7">
    <location>
        <begin position="344"/>
        <end position="360"/>
    </location>
</feature>
<dbReference type="InterPro" id="IPR011712">
    <property type="entry name" value="Sig_transdc_His_kin_sub3_dim/P"/>
</dbReference>
<keyword evidence="8" id="KW-0812">Transmembrane</keyword>
<feature type="compositionally biased region" description="Basic residues" evidence="7">
    <location>
        <begin position="276"/>
        <end position="292"/>
    </location>
</feature>
<keyword evidence="3" id="KW-0238">DNA-binding</keyword>
<feature type="transmembrane region" description="Helical" evidence="8">
    <location>
        <begin position="58"/>
        <end position="77"/>
    </location>
</feature>
<evidence type="ECO:0000256" key="2">
    <source>
        <dbReference type="ARBA" id="ARBA00023015"/>
    </source>
</evidence>
<evidence type="ECO:0000313" key="12">
    <source>
        <dbReference type="Proteomes" id="UP000467240"/>
    </source>
</evidence>
<evidence type="ECO:0000256" key="4">
    <source>
        <dbReference type="ARBA" id="ARBA00023163"/>
    </source>
</evidence>
<proteinExistence type="predicted"/>
<keyword evidence="2" id="KW-0805">Transcription regulation</keyword>
<dbReference type="InterPro" id="IPR016032">
    <property type="entry name" value="Sig_transdc_resp-reg_C-effctor"/>
</dbReference>
<feature type="coiled-coil region" evidence="6">
    <location>
        <begin position="158"/>
        <end position="185"/>
    </location>
</feature>
<feature type="domain" description="HTH luxR-type" evidence="9">
    <location>
        <begin position="528"/>
        <end position="593"/>
    </location>
</feature>
<feature type="domain" description="Response regulatory" evidence="10">
    <location>
        <begin position="383"/>
        <end position="501"/>
    </location>
</feature>
<dbReference type="CDD" id="cd06170">
    <property type="entry name" value="LuxR_C_like"/>
    <property type="match status" value="1"/>
</dbReference>
<feature type="region of interest" description="Disordered" evidence="7">
    <location>
        <begin position="211"/>
        <end position="376"/>
    </location>
</feature>
<dbReference type="InterPro" id="IPR039420">
    <property type="entry name" value="WalR-like"/>
</dbReference>
<feature type="compositionally biased region" description="Basic residues" evidence="7">
    <location>
        <begin position="304"/>
        <end position="318"/>
    </location>
</feature>
<dbReference type="GO" id="GO:0046983">
    <property type="term" value="F:protein dimerization activity"/>
    <property type="evidence" value="ECO:0007669"/>
    <property type="project" value="InterPro"/>
</dbReference>
<dbReference type="SMART" id="SM00421">
    <property type="entry name" value="HTH_LUXR"/>
    <property type="match status" value="1"/>
</dbReference>
<dbReference type="GO" id="GO:0016020">
    <property type="term" value="C:membrane"/>
    <property type="evidence" value="ECO:0007669"/>
    <property type="project" value="InterPro"/>
</dbReference>
<keyword evidence="4" id="KW-0804">Transcription</keyword>
<dbReference type="PRINTS" id="PR00038">
    <property type="entry name" value="HTHLUXR"/>
</dbReference>
<evidence type="ECO:0000256" key="3">
    <source>
        <dbReference type="ARBA" id="ARBA00023125"/>
    </source>
</evidence>
<dbReference type="SUPFAM" id="SSF52172">
    <property type="entry name" value="CheY-like"/>
    <property type="match status" value="1"/>
</dbReference>
<evidence type="ECO:0000256" key="7">
    <source>
        <dbReference type="SAM" id="MobiDB-lite"/>
    </source>
</evidence>
<evidence type="ECO:0000256" key="1">
    <source>
        <dbReference type="ARBA" id="ARBA00022553"/>
    </source>
</evidence>
<gene>
    <name evidence="11" type="ORF">F8O01_04830</name>
</gene>
<dbReference type="Proteomes" id="UP000467240">
    <property type="component" value="Unassembled WGS sequence"/>
</dbReference>
<dbReference type="Pfam" id="PF07730">
    <property type="entry name" value="HisKA_3"/>
    <property type="match status" value="1"/>
</dbReference>
<dbReference type="PROSITE" id="PS50110">
    <property type="entry name" value="RESPONSE_REGULATORY"/>
    <property type="match status" value="1"/>
</dbReference>